<proteinExistence type="inferred from homology"/>
<dbReference type="Proteomes" id="UP000276232">
    <property type="component" value="Unassembled WGS sequence"/>
</dbReference>
<dbReference type="InParanoid" id="A0A3N1G8I5"/>
<dbReference type="Pfam" id="PF03780">
    <property type="entry name" value="Asp23"/>
    <property type="match status" value="1"/>
</dbReference>
<protein>
    <submittedName>
        <fullName evidence="3">Putative alkaline shock family protein YloU</fullName>
    </submittedName>
</protein>
<dbReference type="RefSeq" id="WP_123381462.1">
    <property type="nucleotide sequence ID" value="NZ_RJKN01000013.1"/>
</dbReference>
<evidence type="ECO:0000256" key="1">
    <source>
        <dbReference type="ARBA" id="ARBA00005721"/>
    </source>
</evidence>
<feature type="compositionally biased region" description="Low complexity" evidence="2">
    <location>
        <begin position="1"/>
        <end position="24"/>
    </location>
</feature>
<keyword evidence="4" id="KW-1185">Reference proteome</keyword>
<dbReference type="PANTHER" id="PTHR34297:SF3">
    <property type="entry name" value="ALKALINE SHOCK PROTEIN 23"/>
    <property type="match status" value="1"/>
</dbReference>
<dbReference type="InterPro" id="IPR005531">
    <property type="entry name" value="Asp23"/>
</dbReference>
<evidence type="ECO:0000313" key="3">
    <source>
        <dbReference type="EMBL" id="ROP26559.1"/>
    </source>
</evidence>
<comment type="caution">
    <text evidence="3">The sequence shown here is derived from an EMBL/GenBank/DDBJ whole genome shotgun (WGS) entry which is preliminary data.</text>
</comment>
<feature type="region of interest" description="Disordered" evidence="2">
    <location>
        <begin position="1"/>
        <end position="29"/>
    </location>
</feature>
<dbReference type="EMBL" id="RJKN01000013">
    <property type="protein sequence ID" value="ROP26559.1"/>
    <property type="molecule type" value="Genomic_DNA"/>
</dbReference>
<comment type="similarity">
    <text evidence="1">Belongs to the asp23 family.</text>
</comment>
<organism evidence="3 4">
    <name type="scientific">Pseudokineococcus lusitanus</name>
    <dbReference type="NCBI Taxonomy" id="763993"/>
    <lineage>
        <taxon>Bacteria</taxon>
        <taxon>Bacillati</taxon>
        <taxon>Actinomycetota</taxon>
        <taxon>Actinomycetes</taxon>
        <taxon>Kineosporiales</taxon>
        <taxon>Kineosporiaceae</taxon>
        <taxon>Pseudokineococcus</taxon>
    </lineage>
</organism>
<reference evidence="3 4" key="1">
    <citation type="journal article" date="2015" name="Stand. Genomic Sci.">
        <title>Genomic Encyclopedia of Bacterial and Archaeal Type Strains, Phase III: the genomes of soil and plant-associated and newly described type strains.</title>
        <authorList>
            <person name="Whitman W.B."/>
            <person name="Woyke T."/>
            <person name="Klenk H.P."/>
            <person name="Zhou Y."/>
            <person name="Lilburn T.G."/>
            <person name="Beck B.J."/>
            <person name="De Vos P."/>
            <person name="Vandamme P."/>
            <person name="Eisen J.A."/>
            <person name="Garrity G."/>
            <person name="Hugenholtz P."/>
            <person name="Kyrpides N.C."/>
        </authorList>
    </citation>
    <scope>NUCLEOTIDE SEQUENCE [LARGE SCALE GENOMIC DNA]</scope>
    <source>
        <strain evidence="3 4">CECT 7306</strain>
    </source>
</reference>
<dbReference type="PANTHER" id="PTHR34297">
    <property type="entry name" value="HYPOTHETICAL CYTOSOLIC PROTEIN-RELATED"/>
    <property type="match status" value="1"/>
</dbReference>
<evidence type="ECO:0000256" key="2">
    <source>
        <dbReference type="SAM" id="MobiDB-lite"/>
    </source>
</evidence>
<sequence>MSQQTPAATPGTSGRPTTGSSGSALVTPRGTTTVADRVVTTIAGLALREVPGVHAVGGGAARATGALRDRITGGGGDEGRGVTVEVTDGSAALGVRLVARYGVPLADLTATVRRDVSTAVARLTGLTVSRVDVTVDDVHLDGLDDDADDGSAAAVHATGR</sequence>
<gene>
    <name evidence="3" type="ORF">EDC03_3409</name>
</gene>
<dbReference type="AlphaFoldDB" id="A0A3N1G8I5"/>
<accession>A0A3N1G8I5</accession>
<evidence type="ECO:0000313" key="4">
    <source>
        <dbReference type="Proteomes" id="UP000276232"/>
    </source>
</evidence>
<name>A0A3N1G8I5_9ACTN</name>